<dbReference type="Pfam" id="PF00593">
    <property type="entry name" value="TonB_dep_Rec_b-barrel"/>
    <property type="match status" value="1"/>
</dbReference>
<dbReference type="PROSITE" id="PS52016">
    <property type="entry name" value="TONB_DEPENDENT_REC_3"/>
    <property type="match status" value="1"/>
</dbReference>
<evidence type="ECO:0000256" key="5">
    <source>
        <dbReference type="ARBA" id="ARBA00022729"/>
    </source>
</evidence>
<protein>
    <submittedName>
        <fullName evidence="15">Iron complex outermembrane recepter protein</fullName>
    </submittedName>
</protein>
<dbReference type="InterPro" id="IPR039426">
    <property type="entry name" value="TonB-dep_rcpt-like"/>
</dbReference>
<dbReference type="InterPro" id="IPR012910">
    <property type="entry name" value="Plug_dom"/>
</dbReference>
<evidence type="ECO:0000259" key="13">
    <source>
        <dbReference type="Pfam" id="PF00593"/>
    </source>
</evidence>
<accession>A0A170Y267</accession>
<dbReference type="PANTHER" id="PTHR30069">
    <property type="entry name" value="TONB-DEPENDENT OUTER MEMBRANE RECEPTOR"/>
    <property type="match status" value="1"/>
</dbReference>
<dbReference type="Proteomes" id="UP000076586">
    <property type="component" value="Unassembled WGS sequence"/>
</dbReference>
<dbReference type="SUPFAM" id="SSF56935">
    <property type="entry name" value="Porins"/>
    <property type="match status" value="1"/>
</dbReference>
<dbReference type="GO" id="GO:0009279">
    <property type="term" value="C:cell outer membrane"/>
    <property type="evidence" value="ECO:0007669"/>
    <property type="project" value="UniProtKB-SubCell"/>
</dbReference>
<evidence type="ECO:0000313" key="15">
    <source>
        <dbReference type="EMBL" id="GAT61443.1"/>
    </source>
</evidence>
<keyword evidence="5" id="KW-0732">Signal</keyword>
<dbReference type="InterPro" id="IPR036942">
    <property type="entry name" value="Beta-barrel_TonB_sf"/>
</dbReference>
<keyword evidence="6 11" id="KW-0798">TonB box</keyword>
<keyword evidence="2 10" id="KW-0813">Transport</keyword>
<comment type="caution">
    <text evidence="15">The sequence shown here is derived from an EMBL/GenBank/DDBJ whole genome shotgun (WGS) entry which is preliminary data.</text>
</comment>
<proteinExistence type="inferred from homology"/>
<evidence type="ECO:0000256" key="9">
    <source>
        <dbReference type="ARBA" id="ARBA00023237"/>
    </source>
</evidence>
<dbReference type="Gene3D" id="2.40.170.20">
    <property type="entry name" value="TonB-dependent receptor, beta-barrel domain"/>
    <property type="match status" value="1"/>
</dbReference>
<evidence type="ECO:0000256" key="7">
    <source>
        <dbReference type="ARBA" id="ARBA00023136"/>
    </source>
</evidence>
<feature type="domain" description="TonB-dependent receptor plug" evidence="14">
    <location>
        <begin position="80"/>
        <end position="183"/>
    </location>
</feature>
<reference evidence="15" key="2">
    <citation type="journal article" date="2017" name="Genome Announc.">
        <title>Draft Genome Sequence of Paludibacter jiangxiensis NM7T, a Propionate-Producing Fermentative Bacterium.</title>
        <authorList>
            <person name="Qiu Y.-L."/>
            <person name="Tourlousse D.M."/>
            <person name="Matsuura N."/>
            <person name="Ohashi A."/>
            <person name="Sekiguchi Y."/>
        </authorList>
    </citation>
    <scope>NUCLEOTIDE SEQUENCE</scope>
    <source>
        <strain evidence="15">NM7</strain>
    </source>
</reference>
<feature type="transmembrane region" description="Helical" evidence="12">
    <location>
        <begin position="21"/>
        <end position="41"/>
    </location>
</feature>
<keyword evidence="9 10" id="KW-0998">Cell outer membrane</keyword>
<dbReference type="RefSeq" id="WP_068701007.1">
    <property type="nucleotide sequence ID" value="NZ_BDCR01000001.1"/>
</dbReference>
<evidence type="ECO:0000256" key="2">
    <source>
        <dbReference type="ARBA" id="ARBA00022448"/>
    </source>
</evidence>
<evidence type="ECO:0000256" key="11">
    <source>
        <dbReference type="RuleBase" id="RU003357"/>
    </source>
</evidence>
<keyword evidence="8" id="KW-0675">Receptor</keyword>
<evidence type="ECO:0000256" key="1">
    <source>
        <dbReference type="ARBA" id="ARBA00004571"/>
    </source>
</evidence>
<name>A0A170Y267_9BACT</name>
<evidence type="ECO:0000256" key="4">
    <source>
        <dbReference type="ARBA" id="ARBA00022692"/>
    </source>
</evidence>
<comment type="similarity">
    <text evidence="10 11">Belongs to the TonB-dependent receptor family.</text>
</comment>
<dbReference type="EMBL" id="BDCR01000001">
    <property type="protein sequence ID" value="GAT61443.1"/>
    <property type="molecule type" value="Genomic_DNA"/>
</dbReference>
<dbReference type="AlphaFoldDB" id="A0A170Y267"/>
<dbReference type="Gene3D" id="2.170.130.10">
    <property type="entry name" value="TonB-dependent receptor, plug domain"/>
    <property type="match status" value="1"/>
</dbReference>
<evidence type="ECO:0000259" key="14">
    <source>
        <dbReference type="Pfam" id="PF07715"/>
    </source>
</evidence>
<dbReference type="GO" id="GO:0044718">
    <property type="term" value="P:siderophore transmembrane transport"/>
    <property type="evidence" value="ECO:0007669"/>
    <property type="project" value="TreeGrafter"/>
</dbReference>
<organism evidence="15 16">
    <name type="scientific">Paludibacter jiangxiensis</name>
    <dbReference type="NCBI Taxonomy" id="681398"/>
    <lineage>
        <taxon>Bacteria</taxon>
        <taxon>Pseudomonadati</taxon>
        <taxon>Bacteroidota</taxon>
        <taxon>Bacteroidia</taxon>
        <taxon>Bacteroidales</taxon>
        <taxon>Paludibacteraceae</taxon>
        <taxon>Paludibacter</taxon>
    </lineage>
</organism>
<keyword evidence="12" id="KW-1133">Transmembrane helix</keyword>
<evidence type="ECO:0000256" key="6">
    <source>
        <dbReference type="ARBA" id="ARBA00023077"/>
    </source>
</evidence>
<evidence type="ECO:0000256" key="8">
    <source>
        <dbReference type="ARBA" id="ARBA00023170"/>
    </source>
</evidence>
<dbReference type="InterPro" id="IPR037066">
    <property type="entry name" value="Plug_dom_sf"/>
</dbReference>
<feature type="domain" description="TonB-dependent receptor-like beta-barrel" evidence="13">
    <location>
        <begin position="231"/>
        <end position="645"/>
    </location>
</feature>
<evidence type="ECO:0000256" key="3">
    <source>
        <dbReference type="ARBA" id="ARBA00022452"/>
    </source>
</evidence>
<sequence length="671" mass="76060">MKKMQKERCLPCFRRWARTPYAVFNSLSVTVKIGVLGAAMLTTANQKAVAQENVKTAPDPVFQLEEVQINSDLPPTTQQLVKVVAVLTRKEIEQAAVQNVQGLLRYVQGVDLRTRGTENVQADISLRGGTFDQTAILLNGVNFTDPQTGHFNLDMPLDINLIERVEILYGPGAWTAGAIAFSGAINIVTKQIIHNGFNAQISGGDFGYRQGSTSGYLNTGPWRVTAAVNGTRSDGFAHDSDFKIFNAYTDVRFIDNRIGQFSLQLGMQSKDFGANTFYSPKYLDQYEETRSLIASLQYKKQTRHWKLMTSAYYRRHHDMFALFREGVPAPPWYVSPNYHLTDVMGISAQASYSWWGGVTSLAGDLRSEHIFSNTLGTPLNTPHFDPYSDARVFTKSAERRIGSVSVKQVKEWEQWIVSLGAMGSGNDDYGFHFYAGGNVDYAVTPKLTLGTWLHNSYRMPTFTDLYYQSTTQHGNPDLKPEDAFNVDVHLLWTPDRWTIRVAGFKRYGHNIIDWVRLPNELVWHSENLTDVNSLGSELAIDYRPVWRWIDNIHLDYTYLHVSKGSSQYISSYSTDYLRHQAKMRISQPLFGKLSAAWQLSLNDRAGTYVNVATNKETQFKAYLLCDLKLQWKEKHYRIFAEATNLFNTTYFDFGNLPQPGRWFKAGVSVGV</sequence>
<reference evidence="15" key="1">
    <citation type="submission" date="2016-04" db="EMBL/GenBank/DDBJ databases">
        <authorList>
            <person name="Qiu Y."/>
            <person name="Sekiguchi Y."/>
        </authorList>
    </citation>
    <scope>NUCLEOTIDE SEQUENCE</scope>
    <source>
        <strain evidence="15">NM7</strain>
    </source>
</reference>
<keyword evidence="4 10" id="KW-0812">Transmembrane</keyword>
<evidence type="ECO:0000256" key="12">
    <source>
        <dbReference type="SAM" id="Phobius"/>
    </source>
</evidence>
<dbReference type="GO" id="GO:0015344">
    <property type="term" value="F:siderophore uptake transmembrane transporter activity"/>
    <property type="evidence" value="ECO:0007669"/>
    <property type="project" value="TreeGrafter"/>
</dbReference>
<dbReference type="STRING" id="681398.PJIAN_122"/>
<comment type="subcellular location">
    <subcellularLocation>
        <location evidence="1 10">Cell outer membrane</location>
        <topology evidence="1 10">Multi-pass membrane protein</topology>
    </subcellularLocation>
</comment>
<keyword evidence="16" id="KW-1185">Reference proteome</keyword>
<keyword evidence="7 10" id="KW-0472">Membrane</keyword>
<evidence type="ECO:0000256" key="10">
    <source>
        <dbReference type="PROSITE-ProRule" id="PRU01360"/>
    </source>
</evidence>
<gene>
    <name evidence="15" type="ORF">PJIAN_122</name>
</gene>
<dbReference type="InterPro" id="IPR000531">
    <property type="entry name" value="Beta-barrel_TonB"/>
</dbReference>
<dbReference type="OrthoDB" id="9758472at2"/>
<keyword evidence="3 10" id="KW-1134">Transmembrane beta strand</keyword>
<dbReference type="Pfam" id="PF07715">
    <property type="entry name" value="Plug"/>
    <property type="match status" value="1"/>
</dbReference>
<evidence type="ECO:0000313" key="16">
    <source>
        <dbReference type="Proteomes" id="UP000076586"/>
    </source>
</evidence>
<dbReference type="PANTHER" id="PTHR30069:SF29">
    <property type="entry name" value="HEMOGLOBIN AND HEMOGLOBIN-HAPTOGLOBIN-BINDING PROTEIN 1-RELATED"/>
    <property type="match status" value="1"/>
</dbReference>